<dbReference type="InterPro" id="IPR050468">
    <property type="entry name" value="Cuticle_Struct_Prot"/>
</dbReference>
<feature type="region of interest" description="Disordered" evidence="3">
    <location>
        <begin position="231"/>
        <end position="358"/>
    </location>
</feature>
<dbReference type="EMBL" id="JAOYFB010000036">
    <property type="protein sequence ID" value="KAK4019062.1"/>
    <property type="molecule type" value="Genomic_DNA"/>
</dbReference>
<evidence type="ECO:0000256" key="1">
    <source>
        <dbReference type="ARBA" id="ARBA00022460"/>
    </source>
</evidence>
<dbReference type="PROSITE" id="PS51155">
    <property type="entry name" value="CHIT_BIND_RR_2"/>
    <property type="match status" value="1"/>
</dbReference>
<evidence type="ECO:0000313" key="5">
    <source>
        <dbReference type="Proteomes" id="UP001234178"/>
    </source>
</evidence>
<accession>A0ABR0A1M3</accession>
<feature type="compositionally biased region" description="Low complexity" evidence="3">
    <location>
        <begin position="253"/>
        <end position="307"/>
    </location>
</feature>
<comment type="caution">
    <text evidence="4">The sequence shown here is derived from an EMBL/GenBank/DDBJ whole genome shotgun (WGS) entry which is preliminary data.</text>
</comment>
<dbReference type="PANTHER" id="PTHR10380:SF173">
    <property type="entry name" value="CUTICULAR PROTEIN 47EF, ISOFORM C-RELATED"/>
    <property type="match status" value="1"/>
</dbReference>
<proteinExistence type="predicted"/>
<dbReference type="PANTHER" id="PTHR10380">
    <property type="entry name" value="CUTICLE PROTEIN"/>
    <property type="match status" value="1"/>
</dbReference>
<sequence length="358" mass="36391">MGHDRQHVVEKFRNSVVVYKTTNGRWIDTFNRSTCYSPNIKMKYAFVFTLLIAAVCASPLGSSSASPAEDAPLVVPITTTPIPILKQELSIENGSFVNNFETGHGIVVNESGSQKQIGTASGTVSTGSFSFTNPEGAAITVTWIANENGFQPTGDHLPTPPPTPEHVVKMLADMEAALDAISIATEKPVNVVVAAEGAPMDVSQDPVPAASAPAQVEVAAVASAAVESVPAVGSPTETASAQDSLDDAVPAETTPVEAASSVSSTVEAVPVQNSLDDAAPAEPSADASVPAEPTPVEAAPAVSSPVETVPVQDSLDDAAPVEPSADAAVPAEVTPVEAALDDDTPVASAPVESAPSAL</sequence>
<evidence type="ECO:0008006" key="6">
    <source>
        <dbReference type="Google" id="ProtNLM"/>
    </source>
</evidence>
<keyword evidence="1 2" id="KW-0193">Cuticle</keyword>
<dbReference type="Pfam" id="PF00379">
    <property type="entry name" value="Chitin_bind_4"/>
    <property type="match status" value="1"/>
</dbReference>
<keyword evidence="5" id="KW-1185">Reference proteome</keyword>
<evidence type="ECO:0000256" key="3">
    <source>
        <dbReference type="SAM" id="MobiDB-lite"/>
    </source>
</evidence>
<gene>
    <name evidence="4" type="ORF">OUZ56_001093</name>
</gene>
<protein>
    <recommendedName>
        <fullName evidence="6">Pupal cuticle protein</fullName>
    </recommendedName>
</protein>
<evidence type="ECO:0000256" key="2">
    <source>
        <dbReference type="PROSITE-ProRule" id="PRU00497"/>
    </source>
</evidence>
<feature type="compositionally biased region" description="Low complexity" evidence="3">
    <location>
        <begin position="345"/>
        <end position="358"/>
    </location>
</feature>
<name>A0ABR0A1M3_9CRUS</name>
<reference evidence="4 5" key="1">
    <citation type="journal article" date="2023" name="Nucleic Acids Res.">
        <title>The hologenome of Daphnia magna reveals possible DNA methylation and microbiome-mediated evolution of the host genome.</title>
        <authorList>
            <person name="Chaturvedi A."/>
            <person name="Li X."/>
            <person name="Dhandapani V."/>
            <person name="Marshall H."/>
            <person name="Kissane S."/>
            <person name="Cuenca-Cambronero M."/>
            <person name="Asole G."/>
            <person name="Calvet F."/>
            <person name="Ruiz-Romero M."/>
            <person name="Marangio P."/>
            <person name="Guigo R."/>
            <person name="Rago D."/>
            <person name="Mirbahai L."/>
            <person name="Eastwood N."/>
            <person name="Colbourne J.K."/>
            <person name="Zhou J."/>
            <person name="Mallon E."/>
            <person name="Orsini L."/>
        </authorList>
    </citation>
    <scope>NUCLEOTIDE SEQUENCE [LARGE SCALE GENOMIC DNA]</scope>
    <source>
        <strain evidence="4">LRV0_1</strain>
    </source>
</reference>
<dbReference type="Proteomes" id="UP001234178">
    <property type="component" value="Unassembled WGS sequence"/>
</dbReference>
<evidence type="ECO:0000313" key="4">
    <source>
        <dbReference type="EMBL" id="KAK4019062.1"/>
    </source>
</evidence>
<feature type="compositionally biased region" description="Low complexity" evidence="3">
    <location>
        <begin position="325"/>
        <end position="338"/>
    </location>
</feature>
<organism evidence="4 5">
    <name type="scientific">Daphnia magna</name>
    <dbReference type="NCBI Taxonomy" id="35525"/>
    <lineage>
        <taxon>Eukaryota</taxon>
        <taxon>Metazoa</taxon>
        <taxon>Ecdysozoa</taxon>
        <taxon>Arthropoda</taxon>
        <taxon>Crustacea</taxon>
        <taxon>Branchiopoda</taxon>
        <taxon>Diplostraca</taxon>
        <taxon>Cladocera</taxon>
        <taxon>Anomopoda</taxon>
        <taxon>Daphniidae</taxon>
        <taxon>Daphnia</taxon>
    </lineage>
</organism>
<dbReference type="InterPro" id="IPR000618">
    <property type="entry name" value="Insect_cuticle"/>
</dbReference>